<comment type="similarity">
    <text evidence="2 10">Belongs to the disproportionating enzyme family.</text>
</comment>
<keyword evidence="13" id="KW-1185">Reference proteome</keyword>
<evidence type="ECO:0000256" key="4">
    <source>
        <dbReference type="ARBA" id="ARBA00020295"/>
    </source>
</evidence>
<evidence type="ECO:0000256" key="3">
    <source>
        <dbReference type="ARBA" id="ARBA00012560"/>
    </source>
</evidence>
<evidence type="ECO:0000313" key="12">
    <source>
        <dbReference type="EMBL" id="MCB5226899.1"/>
    </source>
</evidence>
<dbReference type="InterPro" id="IPR017853">
    <property type="entry name" value="GH"/>
</dbReference>
<evidence type="ECO:0000259" key="11">
    <source>
        <dbReference type="Pfam" id="PF21226"/>
    </source>
</evidence>
<evidence type="ECO:0000256" key="9">
    <source>
        <dbReference type="ARBA" id="ARBA00031501"/>
    </source>
</evidence>
<accession>A0ABS8C3J3</accession>
<dbReference type="NCBIfam" id="NF008274">
    <property type="entry name" value="PRK11052.1"/>
    <property type="match status" value="1"/>
</dbReference>
<keyword evidence="7 10" id="KW-0119">Carbohydrate metabolism</keyword>
<dbReference type="PANTHER" id="PTHR32438">
    <property type="entry name" value="4-ALPHA-GLUCANOTRANSFERASE DPE1, CHLOROPLASTIC/AMYLOPLASTIC"/>
    <property type="match status" value="1"/>
</dbReference>
<dbReference type="EMBL" id="JAEINI020000004">
    <property type="protein sequence ID" value="MCB5226899.1"/>
    <property type="molecule type" value="Genomic_DNA"/>
</dbReference>
<evidence type="ECO:0000256" key="5">
    <source>
        <dbReference type="ARBA" id="ARBA00022676"/>
    </source>
</evidence>
<protein>
    <recommendedName>
        <fullName evidence="4 10">4-alpha-glucanotransferase</fullName>
        <ecNumber evidence="3 10">2.4.1.25</ecNumber>
    </recommendedName>
    <alternativeName>
        <fullName evidence="8 10">Amylomaltase</fullName>
    </alternativeName>
    <alternativeName>
        <fullName evidence="9 10">Disproportionating enzyme</fullName>
    </alternativeName>
</protein>
<dbReference type="Pfam" id="PF21226">
    <property type="entry name" value="MalQ_N"/>
    <property type="match status" value="1"/>
</dbReference>
<evidence type="ECO:0000256" key="1">
    <source>
        <dbReference type="ARBA" id="ARBA00000439"/>
    </source>
</evidence>
<dbReference type="SUPFAM" id="SSF51445">
    <property type="entry name" value="(Trans)glycosidases"/>
    <property type="match status" value="1"/>
</dbReference>
<dbReference type="NCBIfam" id="TIGR00217">
    <property type="entry name" value="malQ"/>
    <property type="match status" value="1"/>
</dbReference>
<evidence type="ECO:0000256" key="2">
    <source>
        <dbReference type="ARBA" id="ARBA00005684"/>
    </source>
</evidence>
<keyword evidence="5 10" id="KW-0328">Glycosyltransferase</keyword>
<dbReference type="PANTHER" id="PTHR32438:SF5">
    <property type="entry name" value="4-ALPHA-GLUCANOTRANSFERASE DPE1, CHLOROPLASTIC_AMYLOPLASTIC"/>
    <property type="match status" value="1"/>
</dbReference>
<evidence type="ECO:0000256" key="6">
    <source>
        <dbReference type="ARBA" id="ARBA00022679"/>
    </source>
</evidence>
<dbReference type="Pfam" id="PF02446">
    <property type="entry name" value="Glyco_hydro_77"/>
    <property type="match status" value="1"/>
</dbReference>
<dbReference type="InterPro" id="IPR048458">
    <property type="entry name" value="MalQ_N"/>
</dbReference>
<sequence>MDAALRAQLIAFNGIETHFNDAWGQPTEVSEVNQLALLAAMGYPVADDDATRTELLERQLDFWQQLIAPVSVQPVAEQWQLEVQVPLALANTDFVLQLITEQGKVTDYPLTPVNGELTQVTVLQEEEYQQYLHVFDGALPLGYHQLILTCAGTELSVSQKLIIAPERCYQPPAFTEQKQWGTAIQLYALRSARNWGIGDFTDLNNLVRYLGAHGADFVGLNPIHALYPAIADNASPYSPSSRRWLNIIYLDVTAVPGYAQCAVAQQQVNNTAFQTKLKAVRAADWVDYPTVMMLKLPVLKSLYQWLQTQSKNQSKLLAAFAQFKADGGESLQQLALYDALHAWLYQQDSQYWGWPNWPEQYRDPNDAAVLQFAQEHAAELDFYCYLQFLATEQLAQAQQLAKDSGMLLGLYRDLAVGVSEASTEIWGNPELYCRDASVGAPPDPLGPAGQNWGLPPMKPYQLYQQAYQPMIDLFRSNMQNAGALRIDHVMALLRLWWVPKAATNAGGGAYVYYPIMDLLGILALESQRQQAVIIGEDLGTVPDGIRELLQQFGMYSYRVFFFETAADGGYISPAHYPQQAMATLSTHDLPTLIGFWHCEDLKLGKALGLYQDEAQLEQLYHQRHHNKQRILDSLHGHNLLPADYPRSVDQLAMDRVLNFALQQHLASGRSQLLCLQIEDWLEMTQPVNVPGTSNEYPNWRRKLSRDLEQWTTEAPINDLLKQLALRRKGQ</sequence>
<evidence type="ECO:0000256" key="7">
    <source>
        <dbReference type="ARBA" id="ARBA00023277"/>
    </source>
</evidence>
<feature type="domain" description="MalQ N-terminal beta-sandwich" evidence="11">
    <location>
        <begin position="69"/>
        <end position="165"/>
    </location>
</feature>
<dbReference type="Gene3D" id="3.20.20.80">
    <property type="entry name" value="Glycosidases"/>
    <property type="match status" value="1"/>
</dbReference>
<comment type="catalytic activity">
    <reaction evidence="1 10">
        <text>Transfers a segment of a (1-&gt;4)-alpha-D-glucan to a new position in an acceptor, which may be glucose or a (1-&gt;4)-alpha-D-glucan.</text>
        <dbReference type="EC" id="2.4.1.25"/>
    </reaction>
</comment>
<reference evidence="12 13" key="1">
    <citation type="submission" date="2021-10" db="EMBL/GenBank/DDBJ databases">
        <title>Alishewanella koreense sp. nov. isolated from seawater of southwestern coast in South Korea and the proposal for the reclassification of Rheinheimera perlucida and Rheinheimera tuosuensis as Arsukibacterium perlucida and Arsukibacterium tuosuensis.</title>
        <authorList>
            <person name="Kim K.H."/>
            <person name="Ruan W."/>
            <person name="Kim K.R."/>
            <person name="Baek J.H."/>
            <person name="Jeon C.O."/>
        </authorList>
    </citation>
    <scope>NUCLEOTIDE SEQUENCE [LARGE SCALE GENOMIC DNA]</scope>
    <source>
        <strain evidence="12 13">16-MA</strain>
    </source>
</reference>
<gene>
    <name evidence="12" type="primary">malQ</name>
    <name evidence="12" type="ORF">JAO78_008725</name>
</gene>
<comment type="caution">
    <text evidence="12">The sequence shown here is derived from an EMBL/GenBank/DDBJ whole genome shotgun (WGS) entry which is preliminary data.</text>
</comment>
<dbReference type="GO" id="GO:0004134">
    <property type="term" value="F:4-alpha-glucanotransferase activity"/>
    <property type="evidence" value="ECO:0007669"/>
    <property type="project" value="UniProtKB-EC"/>
</dbReference>
<keyword evidence="6 10" id="KW-0808">Transferase</keyword>
<dbReference type="EC" id="2.4.1.25" evidence="3 10"/>
<dbReference type="InterPro" id="IPR003385">
    <property type="entry name" value="Glyco_hydro_77"/>
</dbReference>
<proteinExistence type="inferred from homology"/>
<organism evidence="12 13">
    <name type="scientific">Alishewanella maricola</name>
    <dbReference type="NCBI Taxonomy" id="2795740"/>
    <lineage>
        <taxon>Bacteria</taxon>
        <taxon>Pseudomonadati</taxon>
        <taxon>Pseudomonadota</taxon>
        <taxon>Gammaproteobacteria</taxon>
        <taxon>Alteromonadales</taxon>
        <taxon>Alteromonadaceae</taxon>
        <taxon>Alishewanella</taxon>
    </lineage>
</organism>
<evidence type="ECO:0000256" key="8">
    <source>
        <dbReference type="ARBA" id="ARBA00031423"/>
    </source>
</evidence>
<evidence type="ECO:0000256" key="10">
    <source>
        <dbReference type="RuleBase" id="RU361207"/>
    </source>
</evidence>
<name>A0ABS8C3J3_9ALTE</name>
<dbReference type="RefSeq" id="WP_226750984.1">
    <property type="nucleotide sequence ID" value="NZ_JAEINI020000004.1"/>
</dbReference>
<evidence type="ECO:0000313" key="13">
    <source>
        <dbReference type="Proteomes" id="UP000633814"/>
    </source>
</evidence>
<dbReference type="Proteomes" id="UP000633814">
    <property type="component" value="Unassembled WGS sequence"/>
</dbReference>